<name>A0A5C7FRA9_9BURK</name>
<comment type="caution">
    <text evidence="2">The sequence shown here is derived from an EMBL/GenBank/DDBJ whole genome shotgun (WGS) entry which is preliminary data.</text>
</comment>
<reference evidence="2 3" key="1">
    <citation type="submission" date="2019-08" db="EMBL/GenBank/DDBJ databases">
        <title>Massilia golmudensis sp. nov., isolated from sand in the Qinghai-Tibetan Plateau.</title>
        <authorList>
            <person name="Zhang B."/>
        </authorList>
    </citation>
    <scope>NUCLEOTIDE SEQUENCE [LARGE SCALE GENOMIC DNA]</scope>
    <source>
        <strain evidence="2 3">GEM5</strain>
    </source>
</reference>
<dbReference type="EMBL" id="VPFD01000018">
    <property type="protein sequence ID" value="TXF98375.1"/>
    <property type="molecule type" value="Genomic_DNA"/>
</dbReference>
<organism evidence="2 3">
    <name type="scientific">Massilia arenae</name>
    <dbReference type="NCBI Taxonomy" id="2603288"/>
    <lineage>
        <taxon>Bacteria</taxon>
        <taxon>Pseudomonadati</taxon>
        <taxon>Pseudomonadota</taxon>
        <taxon>Betaproteobacteria</taxon>
        <taxon>Burkholderiales</taxon>
        <taxon>Oxalobacteraceae</taxon>
        <taxon>Telluria group</taxon>
        <taxon>Massilia</taxon>
    </lineage>
</organism>
<dbReference type="RefSeq" id="WP_147935916.1">
    <property type="nucleotide sequence ID" value="NZ_VPFD01000018.1"/>
</dbReference>
<keyword evidence="3" id="KW-1185">Reference proteome</keyword>
<feature type="signal peptide" evidence="1">
    <location>
        <begin position="1"/>
        <end position="22"/>
    </location>
</feature>
<dbReference type="Proteomes" id="UP000321413">
    <property type="component" value="Unassembled WGS sequence"/>
</dbReference>
<accession>A0A5C7FRA9</accession>
<keyword evidence="1" id="KW-0732">Signal</keyword>
<dbReference type="Pfam" id="PF04214">
    <property type="entry name" value="DUF411"/>
    <property type="match status" value="1"/>
</dbReference>
<evidence type="ECO:0000256" key="1">
    <source>
        <dbReference type="SAM" id="SignalP"/>
    </source>
</evidence>
<dbReference type="AlphaFoldDB" id="A0A5C7FRA9"/>
<evidence type="ECO:0000313" key="3">
    <source>
        <dbReference type="Proteomes" id="UP000321413"/>
    </source>
</evidence>
<evidence type="ECO:0000313" key="2">
    <source>
        <dbReference type="EMBL" id="TXF98375.1"/>
    </source>
</evidence>
<proteinExistence type="predicted"/>
<gene>
    <name evidence="2" type="ORF">FVD38_17025</name>
</gene>
<sequence length="146" mass="15608">MKRLFNQVALAVALFTPVFAIAAAPVIEVFKSESCGCCSAWVEHLKANGFTARVVNVENPSDYRARGGIPDKLGSCHTGMVQGYAIEGHVPASDIKRLLAQKPKAKGLAVPAMPLGSPGMEGPRKDPYDVLLVQANGSTKVFKHYN</sequence>
<protein>
    <submittedName>
        <fullName evidence="2">DUF411 domain-containing protein</fullName>
    </submittedName>
</protein>
<dbReference type="InterPro" id="IPR007332">
    <property type="entry name" value="DUF411"/>
</dbReference>
<feature type="chain" id="PRO_5023076744" evidence="1">
    <location>
        <begin position="23"/>
        <end position="146"/>
    </location>
</feature>